<dbReference type="Pfam" id="PF03151">
    <property type="entry name" value="TPT"/>
    <property type="match status" value="1"/>
</dbReference>
<evidence type="ECO:0000256" key="5">
    <source>
        <dbReference type="SAM" id="MobiDB-lite"/>
    </source>
</evidence>
<dbReference type="InterPro" id="IPR050186">
    <property type="entry name" value="TPT_transporter"/>
</dbReference>
<name>A0A388KSK8_CHABU</name>
<feature type="transmembrane region" description="Helical" evidence="6">
    <location>
        <begin position="83"/>
        <end position="106"/>
    </location>
</feature>
<feature type="domain" description="Sugar phosphate transporter" evidence="7">
    <location>
        <begin position="35"/>
        <end position="306"/>
    </location>
</feature>
<feature type="transmembrane region" description="Helical" evidence="6">
    <location>
        <begin position="167"/>
        <end position="186"/>
    </location>
</feature>
<dbReference type="Gramene" id="GBG73044">
    <property type="protein sequence ID" value="GBG73044"/>
    <property type="gene ID" value="CBR_g12762"/>
</dbReference>
<dbReference type="PANTHER" id="PTHR11132">
    <property type="entry name" value="SOLUTE CARRIER FAMILY 35"/>
    <property type="match status" value="1"/>
</dbReference>
<keyword evidence="2 6" id="KW-0812">Transmembrane</keyword>
<evidence type="ECO:0000256" key="2">
    <source>
        <dbReference type="ARBA" id="ARBA00022692"/>
    </source>
</evidence>
<evidence type="ECO:0000259" key="7">
    <source>
        <dbReference type="Pfam" id="PF03151"/>
    </source>
</evidence>
<comment type="subcellular location">
    <subcellularLocation>
        <location evidence="1">Membrane</location>
        <topology evidence="1">Multi-pass membrane protein</topology>
    </subcellularLocation>
</comment>
<feature type="region of interest" description="Disordered" evidence="5">
    <location>
        <begin position="316"/>
        <end position="373"/>
    </location>
</feature>
<evidence type="ECO:0000256" key="4">
    <source>
        <dbReference type="ARBA" id="ARBA00023136"/>
    </source>
</evidence>
<dbReference type="AlphaFoldDB" id="A0A388KSK8"/>
<evidence type="ECO:0000256" key="1">
    <source>
        <dbReference type="ARBA" id="ARBA00004141"/>
    </source>
</evidence>
<keyword evidence="4 6" id="KW-0472">Membrane</keyword>
<feature type="transmembrane region" description="Helical" evidence="6">
    <location>
        <begin position="263"/>
        <end position="284"/>
    </location>
</feature>
<dbReference type="OMA" id="LCITTNI"/>
<keyword evidence="9" id="KW-1185">Reference proteome</keyword>
<evidence type="ECO:0000313" key="8">
    <source>
        <dbReference type="EMBL" id="GBG73044.1"/>
    </source>
</evidence>
<dbReference type="InterPro" id="IPR037185">
    <property type="entry name" value="EmrE-like"/>
</dbReference>
<gene>
    <name evidence="8" type="ORF">CBR_g12762</name>
</gene>
<feature type="transmembrane region" description="Helical" evidence="6">
    <location>
        <begin position="21"/>
        <end position="41"/>
    </location>
</feature>
<sequence length="373" mass="40333">MGRDVRKGGGDDEAAKSFQKLLGDVGAWAMNIVSSVGIILVNKQLMSNYHFTFATTLTAMHFSMTGLMGLISQSLGYVTSKHVPFFDLLWFSLIANTSIVGMNVSLMLNSVGFYQIAKLSMIPATCLFEHLLHGKTFNREVKGSILLVLMGVGICTVTDFHVRMGGFFAAVIAVVSTSLQQIFIGALQKKHSVTPSELLSKTAPLQACSLLLLGPFVDYLLVGTKITDYQGEFSAFAFILLSCALAIFCNLSQYLCIGRFSAVSFQVIGHMKTVLVLLMGWTLFDTQITMKNVCGVLLAIVGMICYGKATERAKHPPMDMASSPGKKGELGLLLSTGGEHGKDGPGILNGSSAYDGDDEEMGYRTKGRRENED</sequence>
<reference evidence="8 9" key="1">
    <citation type="journal article" date="2018" name="Cell">
        <title>The Chara Genome: Secondary Complexity and Implications for Plant Terrestrialization.</title>
        <authorList>
            <person name="Nishiyama T."/>
            <person name="Sakayama H."/>
            <person name="Vries J.D."/>
            <person name="Buschmann H."/>
            <person name="Saint-Marcoux D."/>
            <person name="Ullrich K.K."/>
            <person name="Haas F.B."/>
            <person name="Vanderstraeten L."/>
            <person name="Becker D."/>
            <person name="Lang D."/>
            <person name="Vosolsobe S."/>
            <person name="Rombauts S."/>
            <person name="Wilhelmsson P.K.I."/>
            <person name="Janitza P."/>
            <person name="Kern R."/>
            <person name="Heyl A."/>
            <person name="Rumpler F."/>
            <person name="Villalobos L.I.A.C."/>
            <person name="Clay J.M."/>
            <person name="Skokan R."/>
            <person name="Toyoda A."/>
            <person name="Suzuki Y."/>
            <person name="Kagoshima H."/>
            <person name="Schijlen E."/>
            <person name="Tajeshwar N."/>
            <person name="Catarino B."/>
            <person name="Hetherington A.J."/>
            <person name="Saltykova A."/>
            <person name="Bonnot C."/>
            <person name="Breuninger H."/>
            <person name="Symeonidi A."/>
            <person name="Radhakrishnan G.V."/>
            <person name="Van Nieuwerburgh F."/>
            <person name="Deforce D."/>
            <person name="Chang C."/>
            <person name="Karol K.G."/>
            <person name="Hedrich R."/>
            <person name="Ulvskov P."/>
            <person name="Glockner G."/>
            <person name="Delwiche C.F."/>
            <person name="Petrasek J."/>
            <person name="Van de Peer Y."/>
            <person name="Friml J."/>
            <person name="Beilby M."/>
            <person name="Dolan L."/>
            <person name="Kohara Y."/>
            <person name="Sugano S."/>
            <person name="Fujiyama A."/>
            <person name="Delaux P.-M."/>
            <person name="Quint M."/>
            <person name="TheiBen G."/>
            <person name="Hagemann M."/>
            <person name="Harholt J."/>
            <person name="Dunand C."/>
            <person name="Zachgo S."/>
            <person name="Langdale J."/>
            <person name="Maumus F."/>
            <person name="Straeten D.V.D."/>
            <person name="Gould S.B."/>
            <person name="Rensing S.A."/>
        </authorList>
    </citation>
    <scope>NUCLEOTIDE SEQUENCE [LARGE SCALE GENOMIC DNA]</scope>
    <source>
        <strain evidence="8 9">S276</strain>
    </source>
</reference>
<evidence type="ECO:0000256" key="6">
    <source>
        <dbReference type="SAM" id="Phobius"/>
    </source>
</evidence>
<dbReference type="GO" id="GO:0016020">
    <property type="term" value="C:membrane"/>
    <property type="evidence" value="ECO:0007669"/>
    <property type="project" value="UniProtKB-SubCell"/>
</dbReference>
<feature type="transmembrane region" description="Helical" evidence="6">
    <location>
        <begin position="53"/>
        <end position="71"/>
    </location>
</feature>
<comment type="caution">
    <text evidence="8">The sequence shown here is derived from an EMBL/GenBank/DDBJ whole genome shotgun (WGS) entry which is preliminary data.</text>
</comment>
<evidence type="ECO:0000313" key="9">
    <source>
        <dbReference type="Proteomes" id="UP000265515"/>
    </source>
</evidence>
<dbReference type="Proteomes" id="UP000265515">
    <property type="component" value="Unassembled WGS sequence"/>
</dbReference>
<dbReference type="EMBL" id="BFEA01000176">
    <property type="protein sequence ID" value="GBG73044.1"/>
    <property type="molecule type" value="Genomic_DNA"/>
</dbReference>
<protein>
    <recommendedName>
        <fullName evidence="7">Sugar phosphate transporter domain-containing protein</fullName>
    </recommendedName>
</protein>
<accession>A0A388KSK8</accession>
<evidence type="ECO:0000256" key="3">
    <source>
        <dbReference type="ARBA" id="ARBA00022989"/>
    </source>
</evidence>
<dbReference type="OrthoDB" id="5547497at2759"/>
<proteinExistence type="predicted"/>
<organism evidence="8 9">
    <name type="scientific">Chara braunii</name>
    <name type="common">Braun's stonewort</name>
    <dbReference type="NCBI Taxonomy" id="69332"/>
    <lineage>
        <taxon>Eukaryota</taxon>
        <taxon>Viridiplantae</taxon>
        <taxon>Streptophyta</taxon>
        <taxon>Charophyceae</taxon>
        <taxon>Charales</taxon>
        <taxon>Characeae</taxon>
        <taxon>Chara</taxon>
    </lineage>
</organism>
<feature type="transmembrane region" description="Helical" evidence="6">
    <location>
        <begin position="233"/>
        <end position="251"/>
    </location>
</feature>
<keyword evidence="3 6" id="KW-1133">Transmembrane helix</keyword>
<dbReference type="InterPro" id="IPR004853">
    <property type="entry name" value="Sugar_P_trans_dom"/>
</dbReference>
<feature type="transmembrane region" description="Helical" evidence="6">
    <location>
        <begin position="198"/>
        <end position="221"/>
    </location>
</feature>
<dbReference type="SUPFAM" id="SSF103481">
    <property type="entry name" value="Multidrug resistance efflux transporter EmrE"/>
    <property type="match status" value="1"/>
</dbReference>